<dbReference type="InterPro" id="IPR050832">
    <property type="entry name" value="Bact_Acetyltransf"/>
</dbReference>
<evidence type="ECO:0000256" key="3">
    <source>
        <dbReference type="SAM" id="MobiDB-lite"/>
    </source>
</evidence>
<keyword evidence="1" id="KW-0808">Transferase</keyword>
<comment type="caution">
    <text evidence="5">The sequence shown here is derived from an EMBL/GenBank/DDBJ whole genome shotgun (WGS) entry which is preliminary data.</text>
</comment>
<evidence type="ECO:0000256" key="2">
    <source>
        <dbReference type="ARBA" id="ARBA00023315"/>
    </source>
</evidence>
<dbReference type="GO" id="GO:0016747">
    <property type="term" value="F:acyltransferase activity, transferring groups other than amino-acyl groups"/>
    <property type="evidence" value="ECO:0007669"/>
    <property type="project" value="InterPro"/>
</dbReference>
<keyword evidence="2" id="KW-0012">Acyltransferase</keyword>
<evidence type="ECO:0000313" key="6">
    <source>
        <dbReference type="Proteomes" id="UP000657385"/>
    </source>
</evidence>
<dbReference type="Pfam" id="PF00583">
    <property type="entry name" value="Acetyltransf_1"/>
    <property type="match status" value="1"/>
</dbReference>
<name>A0A931BDA4_9ACTN</name>
<feature type="domain" description="N-acetyltransferase" evidence="4">
    <location>
        <begin position="3"/>
        <end position="160"/>
    </location>
</feature>
<keyword evidence="6" id="KW-1185">Reference proteome</keyword>
<reference evidence="5" key="1">
    <citation type="submission" date="2020-11" db="EMBL/GenBank/DDBJ databases">
        <title>Isolation and identification of active actinomycetes.</title>
        <authorList>
            <person name="Yu B."/>
        </authorList>
    </citation>
    <scope>NUCLEOTIDE SEQUENCE</scope>
    <source>
        <strain evidence="5">NEAU-YB345</strain>
    </source>
</reference>
<proteinExistence type="predicted"/>
<dbReference type="InterPro" id="IPR016181">
    <property type="entry name" value="Acyl_CoA_acyltransferase"/>
</dbReference>
<dbReference type="Gene3D" id="3.40.630.30">
    <property type="match status" value="1"/>
</dbReference>
<organism evidence="5 6">
    <name type="scientific">Streptacidiphilus fuscans</name>
    <dbReference type="NCBI Taxonomy" id="2789292"/>
    <lineage>
        <taxon>Bacteria</taxon>
        <taxon>Bacillati</taxon>
        <taxon>Actinomycetota</taxon>
        <taxon>Actinomycetes</taxon>
        <taxon>Kitasatosporales</taxon>
        <taxon>Streptomycetaceae</taxon>
        <taxon>Streptacidiphilus</taxon>
    </lineage>
</organism>
<evidence type="ECO:0000256" key="1">
    <source>
        <dbReference type="ARBA" id="ARBA00022679"/>
    </source>
</evidence>
<sequence>MTAVIELVRPDHRSALHLLFAACSPETVQLRFRARLPALPAAYLESLLAGPPELHDAVVASDRDSGTVVGLGSLALPDQSQPDTGELGLLVVDGWQRRGIGRGMTEVLVARARVRGVSRLVAEVAHGRSALLAALARQVGPGARHSTREGVTGLYRLDQPSSPLLEVGHHDGSTHVGNAVQARTA</sequence>
<dbReference type="CDD" id="cd04301">
    <property type="entry name" value="NAT_SF"/>
    <property type="match status" value="1"/>
</dbReference>
<gene>
    <name evidence="5" type="ORF">I2501_29220</name>
</gene>
<dbReference type="Proteomes" id="UP000657385">
    <property type="component" value="Unassembled WGS sequence"/>
</dbReference>
<dbReference type="PROSITE" id="PS51186">
    <property type="entry name" value="GNAT"/>
    <property type="match status" value="1"/>
</dbReference>
<evidence type="ECO:0000259" key="4">
    <source>
        <dbReference type="PROSITE" id="PS51186"/>
    </source>
</evidence>
<protein>
    <submittedName>
        <fullName evidence="5">GNAT family N-acetyltransferase</fullName>
    </submittedName>
</protein>
<dbReference type="EMBL" id="JADPRT010000014">
    <property type="protein sequence ID" value="MBF9072113.1"/>
    <property type="molecule type" value="Genomic_DNA"/>
</dbReference>
<dbReference type="AlphaFoldDB" id="A0A931BDA4"/>
<evidence type="ECO:0000313" key="5">
    <source>
        <dbReference type="EMBL" id="MBF9072113.1"/>
    </source>
</evidence>
<dbReference type="InterPro" id="IPR000182">
    <property type="entry name" value="GNAT_dom"/>
</dbReference>
<accession>A0A931BDA4</accession>
<dbReference type="RefSeq" id="WP_196197266.1">
    <property type="nucleotide sequence ID" value="NZ_JADPRT010000014.1"/>
</dbReference>
<dbReference type="PANTHER" id="PTHR43877">
    <property type="entry name" value="AMINOALKYLPHOSPHONATE N-ACETYLTRANSFERASE-RELATED-RELATED"/>
    <property type="match status" value="1"/>
</dbReference>
<dbReference type="SUPFAM" id="SSF55729">
    <property type="entry name" value="Acyl-CoA N-acyltransferases (Nat)"/>
    <property type="match status" value="1"/>
</dbReference>
<feature type="region of interest" description="Disordered" evidence="3">
    <location>
        <begin position="166"/>
        <end position="185"/>
    </location>
</feature>